<keyword evidence="9 10" id="KW-0472">Membrane</keyword>
<dbReference type="SMART" id="SM00382">
    <property type="entry name" value="AAA"/>
    <property type="match status" value="1"/>
</dbReference>
<organism evidence="13 14">
    <name type="scientific">Micromonospora polyrhachis</name>
    <dbReference type="NCBI Taxonomy" id="1282883"/>
    <lineage>
        <taxon>Bacteria</taxon>
        <taxon>Bacillati</taxon>
        <taxon>Actinomycetota</taxon>
        <taxon>Actinomycetes</taxon>
        <taxon>Micromonosporales</taxon>
        <taxon>Micromonosporaceae</taxon>
        <taxon>Micromonospora</taxon>
    </lineage>
</organism>
<dbReference type="PROSITE" id="PS50893">
    <property type="entry name" value="ABC_TRANSPORTER_2"/>
    <property type="match status" value="1"/>
</dbReference>
<keyword evidence="5 10" id="KW-0812">Transmembrane</keyword>
<sequence length="594" mass="61824">MSKAAATLPPVVNERATVLPVATGRATATAFGRKLRRYPVLASTSILAATGASVAGAAVPILLGRLVDLVVAGDTIGSLLTLAAWVLACGLAAALLVGAARWLVAEWITRACADLREEVLGNALRMDAARLEAAGAGDVASRVTDDVEQVTDMARPAAEVFAALVTVVITFAGFATLDWRIALAFLVVFPVYAISLHRFLPQAQRRYAAERRAVAIQSQSLLTTFGGTRTIHAYGMEDRQSLRVERASRGAVDAQLRAVRGFLWFANMMNYAEALGLAAVLLTGFLLVRADVSTVGDVTAAALLFHRLFGPLGLLLITFNDIQSAGAALARLVGIASLPVPVAGTAGSTTARRSVGVVATAVGHHYLDGPAVLHDVSVEVPPGQSLAIVGESGAGKTTLAAIIGGVFPATAGRVRLGDRPINALAPDELRRLVGVVTQEVHVFAGTLADDLRLAAPAASDEDLHAALALVGADDWVAALPDGLHTRVGDGEHPLTAGQAQQLALARIALVDPPVVILDEATAEAGSAGARQLERASAALLRGRTAIVVAHRLTQAQACDRIAVMAHGRIIELGTHDELVAQGGSYARLWSAWRR</sequence>
<dbReference type="EMBL" id="JACHJW010000001">
    <property type="protein sequence ID" value="MBB4957119.1"/>
    <property type="molecule type" value="Genomic_DNA"/>
</dbReference>
<feature type="transmembrane region" description="Helical" evidence="10">
    <location>
        <begin position="157"/>
        <end position="175"/>
    </location>
</feature>
<evidence type="ECO:0000256" key="1">
    <source>
        <dbReference type="ARBA" id="ARBA00004651"/>
    </source>
</evidence>
<feature type="transmembrane region" description="Helical" evidence="10">
    <location>
        <begin position="181"/>
        <end position="200"/>
    </location>
</feature>
<evidence type="ECO:0000256" key="2">
    <source>
        <dbReference type="ARBA" id="ARBA00022448"/>
    </source>
</evidence>
<keyword evidence="4" id="KW-0997">Cell inner membrane</keyword>
<comment type="subcellular location">
    <subcellularLocation>
        <location evidence="1">Cell membrane</location>
        <topology evidence="1">Multi-pass membrane protein</topology>
    </subcellularLocation>
</comment>
<dbReference type="PANTHER" id="PTHR24221">
    <property type="entry name" value="ATP-BINDING CASSETTE SUB-FAMILY B"/>
    <property type="match status" value="1"/>
</dbReference>
<feature type="transmembrane region" description="Helical" evidence="10">
    <location>
        <begin position="270"/>
        <end position="288"/>
    </location>
</feature>
<dbReference type="FunFam" id="3.40.50.300:FF:001001">
    <property type="entry name" value="Multidrug ABC transporter ATP-binding protein"/>
    <property type="match status" value="1"/>
</dbReference>
<dbReference type="SUPFAM" id="SSF90123">
    <property type="entry name" value="ABC transporter transmembrane region"/>
    <property type="match status" value="1"/>
</dbReference>
<dbReference type="GO" id="GO:0005524">
    <property type="term" value="F:ATP binding"/>
    <property type="evidence" value="ECO:0007669"/>
    <property type="project" value="UniProtKB-KW"/>
</dbReference>
<proteinExistence type="predicted"/>
<evidence type="ECO:0000313" key="13">
    <source>
        <dbReference type="EMBL" id="MBB4957119.1"/>
    </source>
</evidence>
<dbReference type="InterPro" id="IPR011527">
    <property type="entry name" value="ABC1_TM_dom"/>
</dbReference>
<evidence type="ECO:0000256" key="4">
    <source>
        <dbReference type="ARBA" id="ARBA00022519"/>
    </source>
</evidence>
<evidence type="ECO:0000256" key="5">
    <source>
        <dbReference type="ARBA" id="ARBA00022692"/>
    </source>
</evidence>
<comment type="caution">
    <text evidence="13">The sequence shown here is derived from an EMBL/GenBank/DDBJ whole genome shotgun (WGS) entry which is preliminary data.</text>
</comment>
<feature type="transmembrane region" description="Helical" evidence="10">
    <location>
        <begin position="300"/>
        <end position="319"/>
    </location>
</feature>
<feature type="domain" description="ABC transmembrane type-1" evidence="12">
    <location>
        <begin position="45"/>
        <end position="324"/>
    </location>
</feature>
<dbReference type="Gene3D" id="1.20.1560.10">
    <property type="entry name" value="ABC transporter type 1, transmembrane domain"/>
    <property type="match status" value="1"/>
</dbReference>
<accession>A0A7W7SLR1</accession>
<dbReference type="PANTHER" id="PTHR24221:SF654">
    <property type="entry name" value="ATP-BINDING CASSETTE SUB-FAMILY B MEMBER 6"/>
    <property type="match status" value="1"/>
</dbReference>
<keyword evidence="8 10" id="KW-1133">Transmembrane helix</keyword>
<evidence type="ECO:0000256" key="8">
    <source>
        <dbReference type="ARBA" id="ARBA00022989"/>
    </source>
</evidence>
<feature type="domain" description="ABC transporter" evidence="11">
    <location>
        <begin position="352"/>
        <end position="591"/>
    </location>
</feature>
<gene>
    <name evidence="13" type="ORF">FHR38_000852</name>
</gene>
<name>A0A7W7SLR1_9ACTN</name>
<dbReference type="CDD" id="cd07346">
    <property type="entry name" value="ABC_6TM_exporters"/>
    <property type="match status" value="1"/>
</dbReference>
<evidence type="ECO:0000256" key="3">
    <source>
        <dbReference type="ARBA" id="ARBA00022475"/>
    </source>
</evidence>
<evidence type="ECO:0000256" key="10">
    <source>
        <dbReference type="SAM" id="Phobius"/>
    </source>
</evidence>
<dbReference type="Pfam" id="PF00664">
    <property type="entry name" value="ABC_membrane"/>
    <property type="match status" value="1"/>
</dbReference>
<evidence type="ECO:0000256" key="7">
    <source>
        <dbReference type="ARBA" id="ARBA00022840"/>
    </source>
</evidence>
<feature type="transmembrane region" description="Helical" evidence="10">
    <location>
        <begin position="82"/>
        <end position="104"/>
    </location>
</feature>
<dbReference type="InterPro" id="IPR036640">
    <property type="entry name" value="ABC1_TM_sf"/>
</dbReference>
<dbReference type="GO" id="GO:0005886">
    <property type="term" value="C:plasma membrane"/>
    <property type="evidence" value="ECO:0007669"/>
    <property type="project" value="UniProtKB-SubCell"/>
</dbReference>
<protein>
    <submittedName>
        <fullName evidence="13">ATP-binding cassette subfamily C protein</fullName>
    </submittedName>
</protein>
<keyword evidence="2" id="KW-0813">Transport</keyword>
<keyword evidence="14" id="KW-1185">Reference proteome</keyword>
<dbReference type="SUPFAM" id="SSF52540">
    <property type="entry name" value="P-loop containing nucleoside triphosphate hydrolases"/>
    <property type="match status" value="1"/>
</dbReference>
<reference evidence="13 14" key="1">
    <citation type="submission" date="2020-08" db="EMBL/GenBank/DDBJ databases">
        <title>Sequencing the genomes of 1000 actinobacteria strains.</title>
        <authorList>
            <person name="Klenk H.-P."/>
        </authorList>
    </citation>
    <scope>NUCLEOTIDE SEQUENCE [LARGE SCALE GENOMIC DNA]</scope>
    <source>
        <strain evidence="13 14">DSM 45886</strain>
    </source>
</reference>
<dbReference type="GO" id="GO:0140359">
    <property type="term" value="F:ABC-type transporter activity"/>
    <property type="evidence" value="ECO:0007669"/>
    <property type="project" value="InterPro"/>
</dbReference>
<keyword evidence="6" id="KW-0547">Nucleotide-binding</keyword>
<dbReference type="Proteomes" id="UP000578819">
    <property type="component" value="Unassembled WGS sequence"/>
</dbReference>
<evidence type="ECO:0000259" key="12">
    <source>
        <dbReference type="PROSITE" id="PS50929"/>
    </source>
</evidence>
<evidence type="ECO:0000313" key="14">
    <source>
        <dbReference type="Proteomes" id="UP000578819"/>
    </source>
</evidence>
<dbReference type="AlphaFoldDB" id="A0A7W7SLR1"/>
<dbReference type="InterPro" id="IPR039421">
    <property type="entry name" value="Type_1_exporter"/>
</dbReference>
<dbReference type="RefSeq" id="WP_184532932.1">
    <property type="nucleotide sequence ID" value="NZ_JACHJW010000001.1"/>
</dbReference>
<keyword evidence="3" id="KW-1003">Cell membrane</keyword>
<evidence type="ECO:0000259" key="11">
    <source>
        <dbReference type="PROSITE" id="PS50893"/>
    </source>
</evidence>
<dbReference type="GO" id="GO:0016887">
    <property type="term" value="F:ATP hydrolysis activity"/>
    <property type="evidence" value="ECO:0007669"/>
    <property type="project" value="InterPro"/>
</dbReference>
<evidence type="ECO:0000256" key="6">
    <source>
        <dbReference type="ARBA" id="ARBA00022741"/>
    </source>
</evidence>
<dbReference type="Gene3D" id="3.40.50.300">
    <property type="entry name" value="P-loop containing nucleotide triphosphate hydrolases"/>
    <property type="match status" value="1"/>
</dbReference>
<evidence type="ECO:0000256" key="9">
    <source>
        <dbReference type="ARBA" id="ARBA00023136"/>
    </source>
</evidence>
<dbReference type="InterPro" id="IPR003439">
    <property type="entry name" value="ABC_transporter-like_ATP-bd"/>
</dbReference>
<dbReference type="PROSITE" id="PS50929">
    <property type="entry name" value="ABC_TM1F"/>
    <property type="match status" value="1"/>
</dbReference>
<dbReference type="GO" id="GO:0034040">
    <property type="term" value="F:ATPase-coupled lipid transmembrane transporter activity"/>
    <property type="evidence" value="ECO:0007669"/>
    <property type="project" value="TreeGrafter"/>
</dbReference>
<dbReference type="InterPro" id="IPR003593">
    <property type="entry name" value="AAA+_ATPase"/>
</dbReference>
<keyword evidence="7 13" id="KW-0067">ATP-binding</keyword>
<dbReference type="Pfam" id="PF00005">
    <property type="entry name" value="ABC_tran"/>
    <property type="match status" value="1"/>
</dbReference>
<dbReference type="InterPro" id="IPR027417">
    <property type="entry name" value="P-loop_NTPase"/>
</dbReference>
<feature type="transmembrane region" description="Helical" evidence="10">
    <location>
        <begin position="40"/>
        <end position="62"/>
    </location>
</feature>